<keyword evidence="2" id="KW-0808">Transferase</keyword>
<dbReference type="EMBL" id="BASG01000023">
    <property type="protein sequence ID" value="GAD14078.1"/>
    <property type="molecule type" value="Genomic_DNA"/>
</dbReference>
<dbReference type="Proteomes" id="UP000016424">
    <property type="component" value="Unassembled WGS sequence"/>
</dbReference>
<evidence type="ECO:0000313" key="3">
    <source>
        <dbReference type="Proteomes" id="UP000016424"/>
    </source>
</evidence>
<accession>U2YB02</accession>
<protein>
    <submittedName>
        <fullName evidence="2">N-acetyltransferase GCN5</fullName>
    </submittedName>
</protein>
<comment type="caution">
    <text evidence="2">The sequence shown here is derived from an EMBL/GenBank/DDBJ whole genome shotgun (WGS) entry which is preliminary data.</text>
</comment>
<dbReference type="Pfam" id="PF12746">
    <property type="entry name" value="GNAT_acetyltran"/>
    <property type="match status" value="1"/>
</dbReference>
<organism evidence="2 3">
    <name type="scientific">Geobacillus kaustophilus GBlys</name>
    <dbReference type="NCBI Taxonomy" id="1337888"/>
    <lineage>
        <taxon>Bacteria</taxon>
        <taxon>Bacillati</taxon>
        <taxon>Bacillota</taxon>
        <taxon>Bacilli</taxon>
        <taxon>Bacillales</taxon>
        <taxon>Anoxybacillaceae</taxon>
        <taxon>Geobacillus</taxon>
        <taxon>Geobacillus thermoleovorans group</taxon>
    </lineage>
</organism>
<proteinExistence type="predicted"/>
<dbReference type="AlphaFoldDB" id="U2YB02"/>
<dbReference type="InterPro" id="IPR000182">
    <property type="entry name" value="GNAT_dom"/>
</dbReference>
<gene>
    <name evidence="2" type="ORF">GBL_2295</name>
</gene>
<dbReference type="InterPro" id="IPR027365">
    <property type="entry name" value="GNAT_acetyltra_YdfB-like"/>
</dbReference>
<dbReference type="CDD" id="cd04301">
    <property type="entry name" value="NAT_SF"/>
    <property type="match status" value="1"/>
</dbReference>
<dbReference type="InterPro" id="IPR016181">
    <property type="entry name" value="Acyl_CoA_acyltransferase"/>
</dbReference>
<reference evidence="3" key="1">
    <citation type="journal article" date="2013" name="Genome">
        <title>Draft Genome Sequence of Geobacillus kaustophilus GBlys, a Lysogenic Strain with Bacteriophage phiOH2.</title>
        <authorList>
            <person name="Doi K."/>
            <person name="Mori K."/>
            <person name="Martono H."/>
            <person name="Nagayoshi Y."/>
            <person name="Fujino Y."/>
            <person name="Tashiro K."/>
            <person name="Kuhara S."/>
            <person name="Ohshima T."/>
        </authorList>
    </citation>
    <scope>NUCLEOTIDE SEQUENCE [LARGE SCALE GENOMIC DNA]</scope>
    <source>
        <strain evidence="3">GBlys</strain>
    </source>
</reference>
<dbReference type="PROSITE" id="PS51186">
    <property type="entry name" value="GNAT"/>
    <property type="match status" value="1"/>
</dbReference>
<feature type="domain" description="N-acetyltransferase" evidence="1">
    <location>
        <begin position="144"/>
        <end position="274"/>
    </location>
</feature>
<dbReference type="GO" id="GO:0016747">
    <property type="term" value="F:acyltransferase activity, transferring groups other than amino-acyl groups"/>
    <property type="evidence" value="ECO:0007669"/>
    <property type="project" value="InterPro"/>
</dbReference>
<evidence type="ECO:0000313" key="2">
    <source>
        <dbReference type="EMBL" id="GAD14078.1"/>
    </source>
</evidence>
<sequence length="274" mass="31085">MEKISFEKRGNSMIRRLTAEDDQQVFSFLRQDPSFNLFIIGDIESFGYDADFQDVWGQFDDAGSLKAVLLRYYDSYIPYAPGDFDADGFARLIRETAQSSSIQLSGKADIARQFEERLPLGEKRTLYFCECRTDEYARQEMGAFAVKKAELADVDRILDLRRRIAEFETRPSSRDMLVKGMETNSARTYYIEQDGRMVAAASTSAENSLSAMIVGVCTDQGHRGKGYASAIVAKLVCDLLAEGKMPCLFYDNPTAGRIYHRLGFRDIGLWAMYR</sequence>
<evidence type="ECO:0000259" key="1">
    <source>
        <dbReference type="PROSITE" id="PS51186"/>
    </source>
</evidence>
<name>U2YB02_GEOKU</name>
<dbReference type="SUPFAM" id="SSF55729">
    <property type="entry name" value="Acyl-CoA N-acyltransferases (Nat)"/>
    <property type="match status" value="1"/>
</dbReference>
<dbReference type="Gene3D" id="3.40.630.30">
    <property type="match status" value="1"/>
</dbReference>